<evidence type="ECO:0000256" key="1">
    <source>
        <dbReference type="ARBA" id="ARBA00022729"/>
    </source>
</evidence>
<dbReference type="SMART" id="SM00060">
    <property type="entry name" value="FN3"/>
    <property type="match status" value="2"/>
</dbReference>
<dbReference type="CDD" id="cd00063">
    <property type="entry name" value="FN3"/>
    <property type="match status" value="2"/>
</dbReference>
<dbReference type="SUPFAM" id="SSF49265">
    <property type="entry name" value="Fibronectin type III"/>
    <property type="match status" value="1"/>
</dbReference>
<dbReference type="Gene3D" id="2.60.40.10">
    <property type="entry name" value="Immunoglobulins"/>
    <property type="match status" value="2"/>
</dbReference>
<dbReference type="GO" id="GO:0043235">
    <property type="term" value="C:receptor complex"/>
    <property type="evidence" value="ECO:0007669"/>
    <property type="project" value="TreeGrafter"/>
</dbReference>
<keyword evidence="4" id="KW-0675">Receptor</keyword>
<dbReference type="AlphaFoldDB" id="A0A9X0CYV5"/>
<reference evidence="7" key="1">
    <citation type="submission" date="2023-01" db="EMBL/GenBank/DDBJ databases">
        <title>Genome assembly of the deep-sea coral Lophelia pertusa.</title>
        <authorList>
            <person name="Herrera S."/>
            <person name="Cordes E."/>
        </authorList>
    </citation>
    <scope>NUCLEOTIDE SEQUENCE</scope>
    <source>
        <strain evidence="7">USNM1676648</strain>
        <tissue evidence="7">Polyp</tissue>
    </source>
</reference>
<evidence type="ECO:0000313" key="8">
    <source>
        <dbReference type="Proteomes" id="UP001163046"/>
    </source>
</evidence>
<accession>A0A9X0CYV5</accession>
<keyword evidence="3" id="KW-1015">Disulfide bond</keyword>
<dbReference type="Pfam" id="PF00041">
    <property type="entry name" value="fn3"/>
    <property type="match status" value="2"/>
</dbReference>
<dbReference type="InterPro" id="IPR036116">
    <property type="entry name" value="FN3_sf"/>
</dbReference>
<keyword evidence="2" id="KW-0677">Repeat</keyword>
<dbReference type="Proteomes" id="UP001163046">
    <property type="component" value="Unassembled WGS sequence"/>
</dbReference>
<evidence type="ECO:0000313" key="7">
    <source>
        <dbReference type="EMBL" id="KAJ7378554.1"/>
    </source>
</evidence>
<sequence length="233" mass="25478">MEEISSSLIAKLSEGEVLDLIDVGTVVSPAPAWTLVDVQSNDVDVHGILISASNKTNIASINVTMLNTSVEHLDGIFHGYIIFYKEVEEAIYNSERFVSAESSFLITGLKDWTLYSVYVRAVTLNGAGKRSDSILVWTKPSAPRNVTVYNVNNELHVQWENINATAVQQYRVHVSPAENDNETSCNVTAPADPAGYAVCGNLQAFVNYSVTVAGEGDFLGAYSDPVYFVIEQY</sequence>
<dbReference type="EMBL" id="MU826365">
    <property type="protein sequence ID" value="KAJ7378554.1"/>
    <property type="molecule type" value="Genomic_DNA"/>
</dbReference>
<evidence type="ECO:0000256" key="2">
    <source>
        <dbReference type="ARBA" id="ARBA00022737"/>
    </source>
</evidence>
<evidence type="ECO:0000256" key="5">
    <source>
        <dbReference type="ARBA" id="ARBA00023180"/>
    </source>
</evidence>
<evidence type="ECO:0000256" key="3">
    <source>
        <dbReference type="ARBA" id="ARBA00023157"/>
    </source>
</evidence>
<dbReference type="PROSITE" id="PS50853">
    <property type="entry name" value="FN3"/>
    <property type="match status" value="2"/>
</dbReference>
<dbReference type="InterPro" id="IPR003961">
    <property type="entry name" value="FN3_dom"/>
</dbReference>
<feature type="domain" description="Fibronectin type-III" evidence="6">
    <location>
        <begin position="142"/>
        <end position="233"/>
    </location>
</feature>
<feature type="domain" description="Fibronectin type-III" evidence="6">
    <location>
        <begin position="45"/>
        <end position="141"/>
    </location>
</feature>
<dbReference type="InterPro" id="IPR050379">
    <property type="entry name" value="Type-I_Cytokine_Rcpt"/>
</dbReference>
<proteinExistence type="predicted"/>
<evidence type="ECO:0000256" key="4">
    <source>
        <dbReference type="ARBA" id="ARBA00023170"/>
    </source>
</evidence>
<dbReference type="PANTHER" id="PTHR23036">
    <property type="entry name" value="CYTOKINE RECEPTOR"/>
    <property type="match status" value="1"/>
</dbReference>
<feature type="non-terminal residue" evidence="7">
    <location>
        <position position="233"/>
    </location>
</feature>
<evidence type="ECO:0000259" key="6">
    <source>
        <dbReference type="PROSITE" id="PS50853"/>
    </source>
</evidence>
<dbReference type="GO" id="GO:0004896">
    <property type="term" value="F:cytokine receptor activity"/>
    <property type="evidence" value="ECO:0007669"/>
    <property type="project" value="TreeGrafter"/>
</dbReference>
<dbReference type="GO" id="GO:0019955">
    <property type="term" value="F:cytokine binding"/>
    <property type="evidence" value="ECO:0007669"/>
    <property type="project" value="TreeGrafter"/>
</dbReference>
<dbReference type="InterPro" id="IPR013783">
    <property type="entry name" value="Ig-like_fold"/>
</dbReference>
<comment type="caution">
    <text evidence="7">The sequence shown here is derived from an EMBL/GenBank/DDBJ whole genome shotgun (WGS) entry which is preliminary data.</text>
</comment>
<keyword evidence="5" id="KW-0325">Glycoprotein</keyword>
<dbReference type="GO" id="GO:0009897">
    <property type="term" value="C:external side of plasma membrane"/>
    <property type="evidence" value="ECO:0007669"/>
    <property type="project" value="TreeGrafter"/>
</dbReference>
<keyword evidence="8" id="KW-1185">Reference proteome</keyword>
<gene>
    <name evidence="7" type="ORF">OS493_022540</name>
</gene>
<organism evidence="7 8">
    <name type="scientific">Desmophyllum pertusum</name>
    <dbReference type="NCBI Taxonomy" id="174260"/>
    <lineage>
        <taxon>Eukaryota</taxon>
        <taxon>Metazoa</taxon>
        <taxon>Cnidaria</taxon>
        <taxon>Anthozoa</taxon>
        <taxon>Hexacorallia</taxon>
        <taxon>Scleractinia</taxon>
        <taxon>Caryophylliina</taxon>
        <taxon>Caryophylliidae</taxon>
        <taxon>Desmophyllum</taxon>
    </lineage>
</organism>
<name>A0A9X0CYV5_9CNID</name>
<protein>
    <recommendedName>
        <fullName evidence="6">Fibronectin type-III domain-containing protein</fullName>
    </recommendedName>
</protein>
<keyword evidence="1" id="KW-0732">Signal</keyword>
<dbReference type="PANTHER" id="PTHR23036:SF151">
    <property type="entry name" value="FIBRONECTIN TYPE-III DOMAIN-CONTAINING PROTEIN"/>
    <property type="match status" value="1"/>
</dbReference>